<dbReference type="SUPFAM" id="SSF53720">
    <property type="entry name" value="ALDH-like"/>
    <property type="match status" value="1"/>
</dbReference>
<organism evidence="5 6">
    <name type="scientific">Phytohabitans kaempferiae</name>
    <dbReference type="NCBI Taxonomy" id="1620943"/>
    <lineage>
        <taxon>Bacteria</taxon>
        <taxon>Bacillati</taxon>
        <taxon>Actinomycetota</taxon>
        <taxon>Actinomycetes</taxon>
        <taxon>Micromonosporales</taxon>
        <taxon>Micromonosporaceae</taxon>
    </lineage>
</organism>
<evidence type="ECO:0000256" key="2">
    <source>
        <dbReference type="PROSITE-ProRule" id="PRU10007"/>
    </source>
</evidence>
<dbReference type="Proteomes" id="UP001589867">
    <property type="component" value="Unassembled WGS sequence"/>
</dbReference>
<keyword evidence="6" id="KW-1185">Reference proteome</keyword>
<dbReference type="PROSITE" id="PS00687">
    <property type="entry name" value="ALDEHYDE_DEHYDR_GLU"/>
    <property type="match status" value="1"/>
</dbReference>
<dbReference type="RefSeq" id="WP_377248098.1">
    <property type="nucleotide sequence ID" value="NZ_JBHLUH010000009.1"/>
</dbReference>
<feature type="active site" evidence="2">
    <location>
        <position position="250"/>
    </location>
</feature>
<dbReference type="InterPro" id="IPR029510">
    <property type="entry name" value="Ald_DH_CS_GLU"/>
</dbReference>
<dbReference type="Gene3D" id="3.40.605.10">
    <property type="entry name" value="Aldehyde Dehydrogenase, Chain A, domain 1"/>
    <property type="match status" value="1"/>
</dbReference>
<dbReference type="InterPro" id="IPR015590">
    <property type="entry name" value="Aldehyde_DH_dom"/>
</dbReference>
<comment type="caution">
    <text evidence="5">The sequence shown here is derived from an EMBL/GenBank/DDBJ whole genome shotgun (WGS) entry which is preliminary data.</text>
</comment>
<evidence type="ECO:0000256" key="1">
    <source>
        <dbReference type="ARBA" id="ARBA00023002"/>
    </source>
</evidence>
<dbReference type="InterPro" id="IPR016162">
    <property type="entry name" value="Ald_DH_N"/>
</dbReference>
<evidence type="ECO:0000256" key="3">
    <source>
        <dbReference type="RuleBase" id="RU003345"/>
    </source>
</evidence>
<evidence type="ECO:0000313" key="5">
    <source>
        <dbReference type="EMBL" id="MFC0527697.1"/>
    </source>
</evidence>
<gene>
    <name evidence="5" type="ORF">ACFFIA_08495</name>
</gene>
<dbReference type="EMBL" id="JBHLUH010000009">
    <property type="protein sequence ID" value="MFC0527697.1"/>
    <property type="molecule type" value="Genomic_DNA"/>
</dbReference>
<name>A0ABV6LZ45_9ACTN</name>
<dbReference type="Pfam" id="PF00171">
    <property type="entry name" value="Aldedh"/>
    <property type="match status" value="1"/>
</dbReference>
<dbReference type="PANTHER" id="PTHR11699">
    <property type="entry name" value="ALDEHYDE DEHYDROGENASE-RELATED"/>
    <property type="match status" value="1"/>
</dbReference>
<proteinExistence type="inferred from homology"/>
<feature type="domain" description="Aldehyde dehydrogenase" evidence="4">
    <location>
        <begin position="22"/>
        <end position="475"/>
    </location>
</feature>
<protein>
    <submittedName>
        <fullName evidence="5">Aldehyde dehydrogenase family protein</fullName>
    </submittedName>
</protein>
<comment type="similarity">
    <text evidence="3">Belongs to the aldehyde dehydrogenase family.</text>
</comment>
<accession>A0ABV6LZ45</accession>
<dbReference type="InterPro" id="IPR016163">
    <property type="entry name" value="Ald_DH_C"/>
</dbReference>
<evidence type="ECO:0000259" key="4">
    <source>
        <dbReference type="Pfam" id="PF00171"/>
    </source>
</evidence>
<reference evidence="5 6" key="1">
    <citation type="submission" date="2024-09" db="EMBL/GenBank/DDBJ databases">
        <authorList>
            <person name="Sun Q."/>
            <person name="Mori K."/>
        </authorList>
    </citation>
    <scope>NUCLEOTIDE SEQUENCE [LARGE SCALE GENOMIC DNA]</scope>
    <source>
        <strain evidence="5 6">TBRC 3947</strain>
    </source>
</reference>
<evidence type="ECO:0000313" key="6">
    <source>
        <dbReference type="Proteomes" id="UP001589867"/>
    </source>
</evidence>
<keyword evidence="1 3" id="KW-0560">Oxidoreductase</keyword>
<dbReference type="Gene3D" id="3.40.309.10">
    <property type="entry name" value="Aldehyde Dehydrogenase, Chain A, domain 2"/>
    <property type="match status" value="1"/>
</dbReference>
<dbReference type="InterPro" id="IPR016161">
    <property type="entry name" value="Ald_DH/histidinol_DH"/>
</dbReference>
<sequence>MDLDRKWRMLIGGELVGAEGGAEYETRSPVTGELLTTVPAATAADVDRAVTAAEAASASWRRVPPRERAATLRAVAGLLRTHRDELGRLDALDGGNPVTAMTKDVDLACEQLELFADWADRLGGQTHVSGPDHLHYTLREPYGVVARIVPYNHPLMFAAGKLAAPLVAGNAVVLKAPDQTPLSALRLGELVAELLPPGTVNVLTGHGASVGQALVAHPGVRRVAFTGSVATGQAVLRGAANAGIKAVTLELGGKNPMLVLDDADVEAAGAGAVTGMNFHWTGGQSCGSTSWLLVHESIVDDVVARVVEGARAVRVGDPLDPATEMGTMVTAAHRDRVAGYIAQGRAEGLRLACGGGAPDGPAAYVEPTVFVDVPPTSPLAREEIFGPVLSVTPFRRIADAVELVNRAPYGLTASVWTRDLARAHHVARDVDAGYVWVNTASRHFAGLPFGGVKDSGLGREESVEELRSFTQDKAVSVHIGPPERVYRGLE</sequence>